<dbReference type="Gene3D" id="3.10.180.10">
    <property type="entry name" value="2,3-Dihydroxybiphenyl 1,2-Dioxygenase, domain 1"/>
    <property type="match status" value="1"/>
</dbReference>
<sequence length="117" mass="11835">MNQVVHFEIVGADAARLQAYYAELFGWTYAVGDAVSPEVAAPGTYGFVQAGLNGGVAGGDSARTVIYVGVDDVGLALGHAERLGGKRVFGPLGTPGQLVIGQFTDPAGNLIGVAGSK</sequence>
<dbReference type="Pfam" id="PF18029">
    <property type="entry name" value="Glyoxalase_6"/>
    <property type="match status" value="1"/>
</dbReference>
<protein>
    <submittedName>
        <fullName evidence="3">Glyoxalase</fullName>
    </submittedName>
    <submittedName>
        <fullName evidence="2">Putative enzyme related to lactoylglutathione lyase</fullName>
    </submittedName>
</protein>
<evidence type="ECO:0000313" key="3">
    <source>
        <dbReference type="EMBL" id="NOL40830.1"/>
    </source>
</evidence>
<dbReference type="Proteomes" id="UP000534306">
    <property type="component" value="Unassembled WGS sequence"/>
</dbReference>
<comment type="caution">
    <text evidence="3">The sequence shown here is derived from an EMBL/GenBank/DDBJ whole genome shotgun (WGS) entry which is preliminary data.</text>
</comment>
<keyword evidence="2" id="KW-0456">Lyase</keyword>
<evidence type="ECO:0000313" key="5">
    <source>
        <dbReference type="Proteomes" id="UP000553957"/>
    </source>
</evidence>
<name>A0A7Y4KY52_9ACTN</name>
<accession>A0A7Y4KY52</accession>
<dbReference type="EMBL" id="JABJRC010000002">
    <property type="protein sequence ID" value="NOL40830.1"/>
    <property type="molecule type" value="Genomic_DNA"/>
</dbReference>
<evidence type="ECO:0000313" key="4">
    <source>
        <dbReference type="Proteomes" id="UP000534306"/>
    </source>
</evidence>
<dbReference type="PROSITE" id="PS51819">
    <property type="entry name" value="VOC"/>
    <property type="match status" value="1"/>
</dbReference>
<gene>
    <name evidence="2" type="ORF">HNR71_004968</name>
    <name evidence="3" type="ORF">HPO96_11290</name>
</gene>
<dbReference type="SUPFAM" id="SSF54593">
    <property type="entry name" value="Glyoxalase/Bleomycin resistance protein/Dihydroxybiphenyl dioxygenase"/>
    <property type="match status" value="1"/>
</dbReference>
<dbReference type="AlphaFoldDB" id="A0A7Y4KY52"/>
<reference evidence="2 5" key="2">
    <citation type="submission" date="2020-08" db="EMBL/GenBank/DDBJ databases">
        <title>Sequencing the genomes of 1000 actinobacteria strains.</title>
        <authorList>
            <person name="Klenk H.-P."/>
        </authorList>
    </citation>
    <scope>NUCLEOTIDE SEQUENCE [LARGE SCALE GENOMIC DNA]</scope>
    <source>
        <strain evidence="2 5">DSM 15626</strain>
    </source>
</reference>
<proteinExistence type="predicted"/>
<dbReference type="RefSeq" id="WP_171673305.1">
    <property type="nucleotide sequence ID" value="NZ_BAAAGT010000002.1"/>
</dbReference>
<dbReference type="InterPro" id="IPR029068">
    <property type="entry name" value="Glyas_Bleomycin-R_OHBP_Dase"/>
</dbReference>
<dbReference type="InterPro" id="IPR041581">
    <property type="entry name" value="Glyoxalase_6"/>
</dbReference>
<evidence type="ECO:0000259" key="1">
    <source>
        <dbReference type="PROSITE" id="PS51819"/>
    </source>
</evidence>
<reference evidence="3 4" key="1">
    <citation type="submission" date="2020-05" db="EMBL/GenBank/DDBJ databases">
        <title>Genome sequence of Kribbella sandramycini ATCC 39419.</title>
        <authorList>
            <person name="Maclea K.S."/>
            <person name="Fair J.L."/>
        </authorList>
    </citation>
    <scope>NUCLEOTIDE SEQUENCE [LARGE SCALE GENOMIC DNA]</scope>
    <source>
        <strain evidence="3 4">ATCC 39419</strain>
    </source>
</reference>
<dbReference type="EMBL" id="JACHKF010000001">
    <property type="protein sequence ID" value="MBB6569331.1"/>
    <property type="molecule type" value="Genomic_DNA"/>
</dbReference>
<dbReference type="Proteomes" id="UP000553957">
    <property type="component" value="Unassembled WGS sequence"/>
</dbReference>
<dbReference type="GO" id="GO:0016829">
    <property type="term" value="F:lyase activity"/>
    <property type="evidence" value="ECO:0007669"/>
    <property type="project" value="UniProtKB-KW"/>
</dbReference>
<organism evidence="3 4">
    <name type="scientific">Kribbella sandramycini</name>
    <dbReference type="NCBI Taxonomy" id="60450"/>
    <lineage>
        <taxon>Bacteria</taxon>
        <taxon>Bacillati</taxon>
        <taxon>Actinomycetota</taxon>
        <taxon>Actinomycetes</taxon>
        <taxon>Propionibacteriales</taxon>
        <taxon>Kribbellaceae</taxon>
        <taxon>Kribbella</taxon>
    </lineage>
</organism>
<keyword evidence="4" id="KW-1185">Reference proteome</keyword>
<dbReference type="InterPro" id="IPR037523">
    <property type="entry name" value="VOC_core"/>
</dbReference>
<feature type="domain" description="VOC" evidence="1">
    <location>
        <begin position="3"/>
        <end position="116"/>
    </location>
</feature>
<evidence type="ECO:0000313" key="2">
    <source>
        <dbReference type="EMBL" id="MBB6569331.1"/>
    </source>
</evidence>